<evidence type="ECO:0000256" key="4">
    <source>
        <dbReference type="SAM" id="MobiDB-lite"/>
    </source>
</evidence>
<evidence type="ECO:0000313" key="5">
    <source>
        <dbReference type="EMBL" id="KAH3861376.1"/>
    </source>
</evidence>
<dbReference type="InterPro" id="IPR023674">
    <property type="entry name" value="Ribosomal_uL1-like"/>
</dbReference>
<dbReference type="Pfam" id="PF00687">
    <property type="entry name" value="Ribosomal_L1"/>
    <property type="match status" value="1"/>
</dbReference>
<evidence type="ECO:0008006" key="7">
    <source>
        <dbReference type="Google" id="ProtNLM"/>
    </source>
</evidence>
<dbReference type="InterPro" id="IPR016095">
    <property type="entry name" value="Ribosomal_uL1_3-a/b-sand"/>
</dbReference>
<comment type="similarity">
    <text evidence="1">Belongs to the universal ribosomal protein uL1 family.</text>
</comment>
<dbReference type="Gene3D" id="3.30.190.20">
    <property type="match status" value="1"/>
</dbReference>
<dbReference type="PANTHER" id="PTHR36427:SF3">
    <property type="entry name" value="LARGE RIBOSOMAL SUBUNIT PROTEIN UL1M"/>
    <property type="match status" value="1"/>
</dbReference>
<dbReference type="Proteomes" id="UP000828390">
    <property type="component" value="Unassembled WGS sequence"/>
</dbReference>
<dbReference type="GO" id="GO:0005840">
    <property type="term" value="C:ribosome"/>
    <property type="evidence" value="ECO:0007669"/>
    <property type="project" value="UniProtKB-KW"/>
</dbReference>
<reference evidence="5" key="2">
    <citation type="submission" date="2020-11" db="EMBL/GenBank/DDBJ databases">
        <authorList>
            <person name="McCartney M.A."/>
            <person name="Auch B."/>
            <person name="Kono T."/>
            <person name="Mallez S."/>
            <person name="Becker A."/>
            <person name="Gohl D.M."/>
            <person name="Silverstein K.A.T."/>
            <person name="Koren S."/>
            <person name="Bechman K.B."/>
            <person name="Herman A."/>
            <person name="Abrahante J.E."/>
            <person name="Garbe J."/>
        </authorList>
    </citation>
    <scope>NUCLEOTIDE SEQUENCE</scope>
    <source>
        <strain evidence="5">Duluth1</strain>
        <tissue evidence="5">Whole animal</tissue>
    </source>
</reference>
<keyword evidence="2" id="KW-0689">Ribosomal protein</keyword>
<sequence length="331" mass="37824">MAAPTVYRSLTRFPVLHKSILAECPKTFINVQPCRFKQSIVFKKKEERKAAGSGPQAPIEKKFLRDTPLHSVYIVDDYPPQPFTLEECFTMHKEAAQPAMTNTLHAQVYADILLDMSTLKKTKFMKNVRGLLDFPHKFIHGQKKTYMIFSEDQKDVELAKAKGAQYAGGDDIFNYIKQNLIRREDIEQCDFVLSTPTMAVKLMGIKPILQEMLPSVKNGCVFNNLAETLALYEQNVRFKSIRESDAVGHMQVPFGQLNQDLPQIKDNFKYLTKCLNDLKPSGGFMKELYVIAPPSAERFMLTKTEHAAEKAKSKKQQSKQETEDDDEDEEE</sequence>
<reference evidence="5" key="1">
    <citation type="journal article" date="2019" name="bioRxiv">
        <title>The Genome of the Zebra Mussel, Dreissena polymorpha: A Resource for Invasive Species Research.</title>
        <authorList>
            <person name="McCartney M.A."/>
            <person name="Auch B."/>
            <person name="Kono T."/>
            <person name="Mallez S."/>
            <person name="Zhang Y."/>
            <person name="Obille A."/>
            <person name="Becker A."/>
            <person name="Abrahante J.E."/>
            <person name="Garbe J."/>
            <person name="Badalamenti J.P."/>
            <person name="Herman A."/>
            <person name="Mangelson H."/>
            <person name="Liachko I."/>
            <person name="Sullivan S."/>
            <person name="Sone E.D."/>
            <person name="Koren S."/>
            <person name="Silverstein K.A.T."/>
            <person name="Beckman K.B."/>
            <person name="Gohl D.M."/>
        </authorList>
    </citation>
    <scope>NUCLEOTIDE SEQUENCE</scope>
    <source>
        <strain evidence="5">Duluth1</strain>
        <tissue evidence="5">Whole animal</tissue>
    </source>
</reference>
<dbReference type="GO" id="GO:1990904">
    <property type="term" value="C:ribonucleoprotein complex"/>
    <property type="evidence" value="ECO:0007669"/>
    <property type="project" value="UniProtKB-KW"/>
</dbReference>
<protein>
    <recommendedName>
        <fullName evidence="7">Mitochondrial ribosomal protein L1</fullName>
    </recommendedName>
</protein>
<dbReference type="Gene3D" id="3.40.50.790">
    <property type="match status" value="1"/>
</dbReference>
<dbReference type="EMBL" id="JAIWYP010000002">
    <property type="protein sequence ID" value="KAH3861376.1"/>
    <property type="molecule type" value="Genomic_DNA"/>
</dbReference>
<name>A0A9D4RAN5_DREPO</name>
<dbReference type="PANTHER" id="PTHR36427">
    <property type="entry name" value="54S RIBOSOMAL PROTEIN L1, MITOCHONDRIAL"/>
    <property type="match status" value="1"/>
</dbReference>
<accession>A0A9D4RAN5</accession>
<dbReference type="InterPro" id="IPR028364">
    <property type="entry name" value="Ribosomal_uL1/biogenesis"/>
</dbReference>
<keyword evidence="3" id="KW-0687">Ribonucleoprotein</keyword>
<feature type="region of interest" description="Disordered" evidence="4">
    <location>
        <begin position="301"/>
        <end position="331"/>
    </location>
</feature>
<evidence type="ECO:0000256" key="3">
    <source>
        <dbReference type="ARBA" id="ARBA00023274"/>
    </source>
</evidence>
<evidence type="ECO:0000256" key="2">
    <source>
        <dbReference type="ARBA" id="ARBA00022980"/>
    </source>
</evidence>
<organism evidence="5 6">
    <name type="scientific">Dreissena polymorpha</name>
    <name type="common">Zebra mussel</name>
    <name type="synonym">Mytilus polymorpha</name>
    <dbReference type="NCBI Taxonomy" id="45954"/>
    <lineage>
        <taxon>Eukaryota</taxon>
        <taxon>Metazoa</taxon>
        <taxon>Spiralia</taxon>
        <taxon>Lophotrochozoa</taxon>
        <taxon>Mollusca</taxon>
        <taxon>Bivalvia</taxon>
        <taxon>Autobranchia</taxon>
        <taxon>Heteroconchia</taxon>
        <taxon>Euheterodonta</taxon>
        <taxon>Imparidentia</taxon>
        <taxon>Neoheterodontei</taxon>
        <taxon>Myida</taxon>
        <taxon>Dreissenoidea</taxon>
        <taxon>Dreissenidae</taxon>
        <taxon>Dreissena</taxon>
    </lineage>
</organism>
<dbReference type="AlphaFoldDB" id="A0A9D4RAN5"/>
<proteinExistence type="inferred from homology"/>
<keyword evidence="6" id="KW-1185">Reference proteome</keyword>
<feature type="compositionally biased region" description="Acidic residues" evidence="4">
    <location>
        <begin position="322"/>
        <end position="331"/>
    </location>
</feature>
<evidence type="ECO:0000256" key="1">
    <source>
        <dbReference type="ARBA" id="ARBA00010531"/>
    </source>
</evidence>
<gene>
    <name evidence="5" type="ORF">DPMN_024304</name>
</gene>
<dbReference type="OrthoDB" id="1747252at2759"/>
<dbReference type="SUPFAM" id="SSF56808">
    <property type="entry name" value="Ribosomal protein L1"/>
    <property type="match status" value="1"/>
</dbReference>
<comment type="caution">
    <text evidence="5">The sequence shown here is derived from an EMBL/GenBank/DDBJ whole genome shotgun (WGS) entry which is preliminary data.</text>
</comment>
<evidence type="ECO:0000313" key="6">
    <source>
        <dbReference type="Proteomes" id="UP000828390"/>
    </source>
</evidence>